<organism evidence="1 2">
    <name type="scientific">Dictyobacter halimunensis</name>
    <dbReference type="NCBI Taxonomy" id="3026934"/>
    <lineage>
        <taxon>Bacteria</taxon>
        <taxon>Bacillati</taxon>
        <taxon>Chloroflexota</taxon>
        <taxon>Ktedonobacteria</taxon>
        <taxon>Ktedonobacterales</taxon>
        <taxon>Dictyobacteraceae</taxon>
        <taxon>Dictyobacter</taxon>
    </lineage>
</organism>
<evidence type="ECO:0000313" key="2">
    <source>
        <dbReference type="Proteomes" id="UP001344906"/>
    </source>
</evidence>
<keyword evidence="2" id="KW-1185">Reference proteome</keyword>
<dbReference type="Proteomes" id="UP001344906">
    <property type="component" value="Unassembled WGS sequence"/>
</dbReference>
<name>A0ABQ6FRL8_9CHLR</name>
<proteinExistence type="predicted"/>
<dbReference type="EMBL" id="BSRI01000002">
    <property type="protein sequence ID" value="GLV56333.1"/>
    <property type="molecule type" value="Genomic_DNA"/>
</dbReference>
<comment type="caution">
    <text evidence="1">The sequence shown here is derived from an EMBL/GenBank/DDBJ whole genome shotgun (WGS) entry which is preliminary data.</text>
</comment>
<reference evidence="1 2" key="1">
    <citation type="submission" date="2023-02" db="EMBL/GenBank/DDBJ databases">
        <title>Dictyobacter halimunensis sp. nov., a new member of the class Ktedonobacteria from forest soil in a geothermal area.</title>
        <authorList>
            <person name="Rachmania M.K."/>
            <person name="Ningsih F."/>
            <person name="Sakai Y."/>
            <person name="Yabe S."/>
            <person name="Yokota A."/>
            <person name="Sjamsuridzal W."/>
        </authorList>
    </citation>
    <scope>NUCLEOTIDE SEQUENCE [LARGE SCALE GENOMIC DNA]</scope>
    <source>
        <strain evidence="1 2">S3.2.2.5</strain>
    </source>
</reference>
<evidence type="ECO:0000313" key="1">
    <source>
        <dbReference type="EMBL" id="GLV56333.1"/>
    </source>
</evidence>
<accession>A0ABQ6FRL8</accession>
<gene>
    <name evidence="1" type="ORF">KDH_31740</name>
</gene>
<sequence length="137" mass="15098">MNHTNTKGTYLLAVSEDFPTIVCLCGSTRFSDAFKKANLQETLAGKIVLSIGCDFQSDDALGLTEEDKARLDILHLRKIDIADEILVLNVGDYIGQSTSREIAYARERGISIRWLEPHSCKGHGCPCGAELIITDRN</sequence>
<protein>
    <submittedName>
        <fullName evidence="1">Uncharacterized protein</fullName>
    </submittedName>
</protein>